<dbReference type="PANTHER" id="PTHR43747:SF1">
    <property type="entry name" value="SLR1998 PROTEIN"/>
    <property type="match status" value="1"/>
</dbReference>
<dbReference type="Gene3D" id="3.50.50.60">
    <property type="entry name" value="FAD/NAD(P)-binding domain"/>
    <property type="match status" value="1"/>
</dbReference>
<sequence length="444" mass="47454">MRVAIAGAGPTGLYSALVLARRGHAVTIVDRDTGPTPGGDWPRRGVMQFHHPHGLRRQVISVLEADLPDVLEKLLAAGAELNILPADGPRPELLVGMHCRRETFERVVRAAAEAQPGVTFRYGHVDGVLAAGGRATGLRVDGAELPAELVLDATGRSGQLGDDSRAPGTGTSCGLSYVSRQYALLPGAEPGPINAPIGLTVRMPGYLYAAFVQDNRTVNVMIARRETDRELAGLREAPAFEAALRALPGLAEWTAPDRSRPITAVLPGGNLRNYYRGQLDDRGRVGLPGLLHAGDAVCVTNPTAGRGIATSLLQAQRLIALIGDAASPADLEAVTLEFDCWCAEWIKPWFDDHLVWDAEQLRQWAGEDVDLSGPLTSFHIVDATQADPTLMRVVGPYVAMEILPDALAEVEPRAREIFASGWRPPVPPGPAREELVSVVAGALR</sequence>
<dbReference type="PRINTS" id="PR00420">
    <property type="entry name" value="RNGMNOXGNASE"/>
</dbReference>
<dbReference type="PANTHER" id="PTHR43747">
    <property type="entry name" value="FAD-BINDING PROTEIN"/>
    <property type="match status" value="1"/>
</dbReference>
<evidence type="ECO:0000256" key="1">
    <source>
        <dbReference type="ARBA" id="ARBA00038396"/>
    </source>
</evidence>
<accession>A0A919MSC8</accession>
<dbReference type="InterPro" id="IPR036188">
    <property type="entry name" value="FAD/NAD-bd_sf"/>
</dbReference>
<name>A0A919MSC8_9ACTN</name>
<comment type="caution">
    <text evidence="2">The sequence shown here is derived from an EMBL/GenBank/DDBJ whole genome shotgun (WGS) entry which is preliminary data.</text>
</comment>
<evidence type="ECO:0000313" key="2">
    <source>
        <dbReference type="EMBL" id="GIE47945.1"/>
    </source>
</evidence>
<dbReference type="AlphaFoldDB" id="A0A919MSC8"/>
<dbReference type="Pfam" id="PF12831">
    <property type="entry name" value="FAD_oxidored"/>
    <property type="match status" value="1"/>
</dbReference>
<evidence type="ECO:0000313" key="3">
    <source>
        <dbReference type="Proteomes" id="UP000647172"/>
    </source>
</evidence>
<dbReference type="Proteomes" id="UP000647172">
    <property type="component" value="Unassembled WGS sequence"/>
</dbReference>
<dbReference type="InterPro" id="IPR050816">
    <property type="entry name" value="Flavin-dep_Halogenase_NPB"/>
</dbReference>
<evidence type="ECO:0008006" key="4">
    <source>
        <dbReference type="Google" id="ProtNLM"/>
    </source>
</evidence>
<comment type="similarity">
    <text evidence="1">Belongs to the flavin-dependent halogenase family. Bacterial tryptophan halogenase subfamily.</text>
</comment>
<reference evidence="2" key="1">
    <citation type="submission" date="2021-01" db="EMBL/GenBank/DDBJ databases">
        <title>Whole genome shotgun sequence of Actinoplanes nipponensis NBRC 14063.</title>
        <authorList>
            <person name="Komaki H."/>
            <person name="Tamura T."/>
        </authorList>
    </citation>
    <scope>NUCLEOTIDE SEQUENCE</scope>
    <source>
        <strain evidence="2">NBRC 14063</strain>
    </source>
</reference>
<dbReference type="RefSeq" id="WP_203766269.1">
    <property type="nucleotide sequence ID" value="NZ_BAAAYJ010000034.1"/>
</dbReference>
<proteinExistence type="inferred from homology"/>
<keyword evidence="3" id="KW-1185">Reference proteome</keyword>
<gene>
    <name evidence="2" type="ORF">Ani05nite_14790</name>
</gene>
<protein>
    <recommendedName>
        <fullName evidence="4">2-polyprenyl-6-methoxyphenol hydroxylase</fullName>
    </recommendedName>
</protein>
<organism evidence="2 3">
    <name type="scientific">Actinoplanes nipponensis</name>
    <dbReference type="NCBI Taxonomy" id="135950"/>
    <lineage>
        <taxon>Bacteria</taxon>
        <taxon>Bacillati</taxon>
        <taxon>Actinomycetota</taxon>
        <taxon>Actinomycetes</taxon>
        <taxon>Micromonosporales</taxon>
        <taxon>Micromonosporaceae</taxon>
        <taxon>Actinoplanes</taxon>
    </lineage>
</organism>
<dbReference type="SUPFAM" id="SSF51905">
    <property type="entry name" value="FAD/NAD(P)-binding domain"/>
    <property type="match status" value="1"/>
</dbReference>
<dbReference type="EMBL" id="BOMQ01000018">
    <property type="protein sequence ID" value="GIE47945.1"/>
    <property type="molecule type" value="Genomic_DNA"/>
</dbReference>